<organism evidence="1 2">
    <name type="scientific">Pseudanabaena frigida</name>
    <dbReference type="NCBI Taxonomy" id="945775"/>
    <lineage>
        <taxon>Bacteria</taxon>
        <taxon>Bacillati</taxon>
        <taxon>Cyanobacteriota</taxon>
        <taxon>Cyanophyceae</taxon>
        <taxon>Pseudanabaenales</taxon>
        <taxon>Pseudanabaenaceae</taxon>
        <taxon>Pseudanabaena</taxon>
    </lineage>
</organism>
<dbReference type="Proteomes" id="UP000249467">
    <property type="component" value="Unassembled WGS sequence"/>
</dbReference>
<sequence length="229" mass="25131">MNKSASQSTPKPILSRGFLITVGILAVLTAIAKPSSRWLKAQYDTLQANNTVLIANETKYKELLKIVEANQPNGSLNAPSTNSSTISEKIFQAALLPSILGRSSRYEPYTNNGKLACARMVNIAIEQALGYQIGQNPLYVPSIVEDLDNGKGKRIDRKQTIRGDIAIANGTDYTNGLWHIGICMNDSCSLVLSNSPFKSEFSWLTNSNFDGAFDSYPGKTTFYRIVQKN</sequence>
<evidence type="ECO:0000313" key="2">
    <source>
        <dbReference type="Proteomes" id="UP000249467"/>
    </source>
</evidence>
<comment type="caution">
    <text evidence="1">The sequence shown here is derived from an EMBL/GenBank/DDBJ whole genome shotgun (WGS) entry which is preliminary data.</text>
</comment>
<protein>
    <recommendedName>
        <fullName evidence="3">NlpC/P60 domain-containing protein</fullName>
    </recommendedName>
</protein>
<evidence type="ECO:0000313" key="1">
    <source>
        <dbReference type="EMBL" id="PZO45085.1"/>
    </source>
</evidence>
<dbReference type="EMBL" id="QBML01000001">
    <property type="protein sequence ID" value="PZO45085.1"/>
    <property type="molecule type" value="Genomic_DNA"/>
</dbReference>
<evidence type="ECO:0008006" key="3">
    <source>
        <dbReference type="Google" id="ProtNLM"/>
    </source>
</evidence>
<gene>
    <name evidence="1" type="ORF">DCF19_00915</name>
</gene>
<dbReference type="AlphaFoldDB" id="A0A2W4YE72"/>
<accession>A0A2W4YE72</accession>
<reference evidence="1 2" key="2">
    <citation type="submission" date="2018-06" db="EMBL/GenBank/DDBJ databases">
        <title>Metagenomic assembly of (sub)arctic Cyanobacteria and their associated microbiome from non-axenic cultures.</title>
        <authorList>
            <person name="Baurain D."/>
        </authorList>
    </citation>
    <scope>NUCLEOTIDE SEQUENCE [LARGE SCALE GENOMIC DNA]</scope>
    <source>
        <strain evidence="1">ULC066bin1</strain>
    </source>
</reference>
<name>A0A2W4YE72_9CYAN</name>
<proteinExistence type="predicted"/>
<reference evidence="1 2" key="1">
    <citation type="submission" date="2018-04" db="EMBL/GenBank/DDBJ databases">
        <authorList>
            <person name="Go L.Y."/>
            <person name="Mitchell J.A."/>
        </authorList>
    </citation>
    <scope>NUCLEOTIDE SEQUENCE [LARGE SCALE GENOMIC DNA]</scope>
    <source>
        <strain evidence="1">ULC066bin1</strain>
    </source>
</reference>